<comment type="caution">
    <text evidence="1">The sequence shown here is derived from an EMBL/GenBank/DDBJ whole genome shotgun (WGS) entry which is preliminary data.</text>
</comment>
<sequence>MAASTDTDRSIIPSLPLDCIVEILGHIQDDSMATTLLYSYLQTSRQWAKLVVPMLWRCPFRHNVSSRKSSYIIRTMVSCLADEEKRQWVDHGFIIPTNQQKPLFNYPSYIRTLDTNSLQASVSQWLKIFHNIVVPHETDKLGVAINLIGQLIIGNSRGLESLRWDHDFKYKNKVEEFRITPILPNISSYAGIETALSSLTRFETQCWDGLDEISGDILTSDINSISRYSRNIQHIEIDVYLRLSDYKPLCQAFSKLIEVQASLRTIGLSEWWDHSQMTSVYTSIQSQAHSLKSFHTNNLRYVRKLLPVFSACVNLVNLSITNFYEIEDVTSLIENIASLPPIHVKHLTANYKVHFECYQQHFSSLVQLLIRLSNQKLRSLSLGYIDSKIIETINQSCPKISFLSSHLYTEDFPHLCKNLQGMTSLEQLILVIKSCTFDDMLQLASALPVNLRHLGIRISTAPIMIGTLLKNMVISIETLDIYDKVDVGLAKIIVEFAEKSGGLRKLGIKNRDTMYDENIFTEEIGERADKVIGLIGEPSGTILRDGTILHRR</sequence>
<dbReference type="Gene3D" id="3.80.10.10">
    <property type="entry name" value="Ribonuclease Inhibitor"/>
    <property type="match status" value="1"/>
</dbReference>
<keyword evidence="2" id="KW-1185">Reference proteome</keyword>
<proteinExistence type="predicted"/>
<dbReference type="AlphaFoldDB" id="A0A9N9ACU9"/>
<organism evidence="1 2">
    <name type="scientific">Acaulospora morrowiae</name>
    <dbReference type="NCBI Taxonomy" id="94023"/>
    <lineage>
        <taxon>Eukaryota</taxon>
        <taxon>Fungi</taxon>
        <taxon>Fungi incertae sedis</taxon>
        <taxon>Mucoromycota</taxon>
        <taxon>Glomeromycotina</taxon>
        <taxon>Glomeromycetes</taxon>
        <taxon>Diversisporales</taxon>
        <taxon>Acaulosporaceae</taxon>
        <taxon>Acaulospora</taxon>
    </lineage>
</organism>
<dbReference type="EMBL" id="CAJVPV010002390">
    <property type="protein sequence ID" value="CAG8525011.1"/>
    <property type="molecule type" value="Genomic_DNA"/>
</dbReference>
<protein>
    <submittedName>
        <fullName evidence="1">4256_t:CDS:1</fullName>
    </submittedName>
</protein>
<evidence type="ECO:0000313" key="1">
    <source>
        <dbReference type="EMBL" id="CAG8525011.1"/>
    </source>
</evidence>
<dbReference type="SUPFAM" id="SSF52047">
    <property type="entry name" value="RNI-like"/>
    <property type="match status" value="1"/>
</dbReference>
<reference evidence="1" key="1">
    <citation type="submission" date="2021-06" db="EMBL/GenBank/DDBJ databases">
        <authorList>
            <person name="Kallberg Y."/>
            <person name="Tangrot J."/>
            <person name="Rosling A."/>
        </authorList>
    </citation>
    <scope>NUCLEOTIDE SEQUENCE</scope>
    <source>
        <strain evidence="1">CL551</strain>
    </source>
</reference>
<dbReference type="InterPro" id="IPR032675">
    <property type="entry name" value="LRR_dom_sf"/>
</dbReference>
<dbReference type="Proteomes" id="UP000789342">
    <property type="component" value="Unassembled WGS sequence"/>
</dbReference>
<name>A0A9N9ACU9_9GLOM</name>
<accession>A0A9N9ACU9</accession>
<dbReference type="OrthoDB" id="2324547at2759"/>
<gene>
    <name evidence="1" type="ORF">AMORRO_LOCUS4396</name>
</gene>
<evidence type="ECO:0000313" key="2">
    <source>
        <dbReference type="Proteomes" id="UP000789342"/>
    </source>
</evidence>